<dbReference type="InParanoid" id="Q22DJ2"/>
<evidence type="ECO:0000313" key="1">
    <source>
        <dbReference type="EMBL" id="EAR83366.2"/>
    </source>
</evidence>
<dbReference type="InterPro" id="IPR009030">
    <property type="entry name" value="Growth_fac_rcpt_cys_sf"/>
</dbReference>
<proteinExistence type="predicted"/>
<protein>
    <submittedName>
        <fullName evidence="1">Uncharacterized protein</fullName>
    </submittedName>
</protein>
<dbReference type="SMART" id="SM00261">
    <property type="entry name" value="FU"/>
    <property type="match status" value="2"/>
</dbReference>
<dbReference type="InterPro" id="IPR006212">
    <property type="entry name" value="Furin_repeat"/>
</dbReference>
<accession>Q22DJ2</accession>
<dbReference type="SUPFAM" id="SSF57184">
    <property type="entry name" value="Growth factor receptor domain"/>
    <property type="match status" value="1"/>
</dbReference>
<dbReference type="Gene3D" id="2.10.220.10">
    <property type="entry name" value="Hormone Receptor, Insulin-like Growth Factor Receptor 1, Chain A, domain 2"/>
    <property type="match status" value="1"/>
</dbReference>
<name>Q22DJ2_TETTS</name>
<dbReference type="AlphaFoldDB" id="Q22DJ2"/>
<dbReference type="HOGENOM" id="CLU_458956_0_0_1"/>
<gene>
    <name evidence="1" type="ORF">TTHERM_00942880</name>
</gene>
<sequence>MIDLHYIQETNAIVYKGLTDQKWRYSTLDINTGITQTYIIDGMSDLFGSFAQYLLQNNQQLLYFYNYRDPSDSYYIIDLSILTSNNLKYLSINKYANKGCDSFYFVSQYDSLYYYTCTVHGSGTVDNYLWKASSLQDLETATSKVKFNNQLFKKTYIVFDETLLVYKGKEYTNFLSITSIQTIRLYDLKYDIFLFDYQLCKATMTGSTFDCSKKYDLGLNPTKDCIISKVFNSNGKDIIFGFNYKTNNYNFLEAETFNTIYANGDNIISNIKPEQIIQIKNYVYIQSNLYSITYDSQSAKLNIKLITSSLPSGDYTLASIPYDEQNFQYGNFICLYQNSKSLILNIYSLYCPAGCQYCPIQNHNQCCSSNCIECNDEQTCLTCSPGYMMQLDQTCDKTCPISAQIDNINKKCICDPNATFTNKECKCNNSYYLSGNQCQKCQSNCDFCQNSQNCQQCSSGFYLYPNGSCQLCDIQKGFYIKQKLKNTSLEFNFQQFYFDLINAYFQLNQYIQHQQINTFKKYFFQKKVTIIVFLVTHRVQLVKEAVNNNAQVATMDSLYQRNNVNKFIYLQRIQFQAKIKFKIQINLQKRFLACKHIAHILRIQLWVQ</sequence>
<dbReference type="Proteomes" id="UP000009168">
    <property type="component" value="Unassembled WGS sequence"/>
</dbReference>
<dbReference type="GeneID" id="7834607"/>
<dbReference type="EMBL" id="GG662797">
    <property type="protein sequence ID" value="EAR83366.2"/>
    <property type="molecule type" value="Genomic_DNA"/>
</dbReference>
<organism evidence="1 2">
    <name type="scientific">Tetrahymena thermophila (strain SB210)</name>
    <dbReference type="NCBI Taxonomy" id="312017"/>
    <lineage>
        <taxon>Eukaryota</taxon>
        <taxon>Sar</taxon>
        <taxon>Alveolata</taxon>
        <taxon>Ciliophora</taxon>
        <taxon>Intramacronucleata</taxon>
        <taxon>Oligohymenophorea</taxon>
        <taxon>Hymenostomatida</taxon>
        <taxon>Tetrahymenina</taxon>
        <taxon>Tetrahymenidae</taxon>
        <taxon>Tetrahymena</taxon>
    </lineage>
</organism>
<keyword evidence="2" id="KW-1185">Reference proteome</keyword>
<dbReference type="RefSeq" id="XP_001031029.2">
    <property type="nucleotide sequence ID" value="XM_001031029.2"/>
</dbReference>
<dbReference type="KEGG" id="tet:TTHERM_00942880"/>
<evidence type="ECO:0000313" key="2">
    <source>
        <dbReference type="Proteomes" id="UP000009168"/>
    </source>
</evidence>
<reference evidence="2" key="1">
    <citation type="journal article" date="2006" name="PLoS Biol.">
        <title>Macronuclear genome sequence of the ciliate Tetrahymena thermophila, a model eukaryote.</title>
        <authorList>
            <person name="Eisen J.A."/>
            <person name="Coyne R.S."/>
            <person name="Wu M."/>
            <person name="Wu D."/>
            <person name="Thiagarajan M."/>
            <person name="Wortman J.R."/>
            <person name="Badger J.H."/>
            <person name="Ren Q."/>
            <person name="Amedeo P."/>
            <person name="Jones K.M."/>
            <person name="Tallon L.J."/>
            <person name="Delcher A.L."/>
            <person name="Salzberg S.L."/>
            <person name="Silva J.C."/>
            <person name="Haas B.J."/>
            <person name="Majoros W.H."/>
            <person name="Farzad M."/>
            <person name="Carlton J.M."/>
            <person name="Smith R.K. Jr."/>
            <person name="Garg J."/>
            <person name="Pearlman R.E."/>
            <person name="Karrer K.M."/>
            <person name="Sun L."/>
            <person name="Manning G."/>
            <person name="Elde N.C."/>
            <person name="Turkewitz A.P."/>
            <person name="Asai D.J."/>
            <person name="Wilkes D.E."/>
            <person name="Wang Y."/>
            <person name="Cai H."/>
            <person name="Collins K."/>
            <person name="Stewart B.A."/>
            <person name="Lee S.R."/>
            <person name="Wilamowska K."/>
            <person name="Weinberg Z."/>
            <person name="Ruzzo W.L."/>
            <person name="Wloga D."/>
            <person name="Gaertig J."/>
            <person name="Frankel J."/>
            <person name="Tsao C.-C."/>
            <person name="Gorovsky M.A."/>
            <person name="Keeling P.J."/>
            <person name="Waller R.F."/>
            <person name="Patron N.J."/>
            <person name="Cherry J.M."/>
            <person name="Stover N.A."/>
            <person name="Krieger C.J."/>
            <person name="del Toro C."/>
            <person name="Ryder H.F."/>
            <person name="Williamson S.C."/>
            <person name="Barbeau R.A."/>
            <person name="Hamilton E.P."/>
            <person name="Orias E."/>
        </authorList>
    </citation>
    <scope>NUCLEOTIDE SEQUENCE [LARGE SCALE GENOMIC DNA]</scope>
    <source>
        <strain evidence="2">SB210</strain>
    </source>
</reference>